<dbReference type="Proteomes" id="UP000034291">
    <property type="component" value="Unassembled WGS sequence"/>
</dbReference>
<dbReference type="InterPro" id="IPR035398">
    <property type="entry name" value="Bac_rhamnosid_C"/>
</dbReference>
<dbReference type="Pfam" id="PF05592">
    <property type="entry name" value="Bac_rhamnosid"/>
    <property type="match status" value="1"/>
</dbReference>
<dbReference type="Pfam" id="PF25788">
    <property type="entry name" value="Ig_Rha78A_N"/>
    <property type="match status" value="1"/>
</dbReference>
<dbReference type="GO" id="GO:0030596">
    <property type="term" value="F:alpha-L-rhamnosidase activity"/>
    <property type="evidence" value="ECO:0007669"/>
    <property type="project" value="UniProtKB-EC"/>
</dbReference>
<dbReference type="InterPro" id="IPR035396">
    <property type="entry name" value="Bac_rhamnosid6H"/>
</dbReference>
<dbReference type="InterPro" id="IPR013737">
    <property type="entry name" value="Bac_rhamnosid_N"/>
</dbReference>
<dbReference type="InterPro" id="IPR008979">
    <property type="entry name" value="Galactose-bd-like_sf"/>
</dbReference>
<sequence length="897" mass="99116">SSIPDPNMALSVSKVFFEHHRTALGIGETSPRISWRFDGKVSDWYQSAYELEIRRVGQEPATTFHIDSSDSVLVPWPSDPLNSGEEATVRVRSFGHKHQPSTPWSDPVTVEPGLLSPDAWQGAAAIGSDRPTEVNRTHRPIYFRKEFILDEQVLAARLYITALGLYEARLNGQRVGDHVLAPGWQSYKHRHEYNTYDVTDLLRHGQNSVAVAVGEGWYSGRLTWASFRNIYGDTLGMLCLLAVTNSNGTRTYVPSDGTWKSSTGPLLTSEIYDGETYDSRLEMDGWDSPGFNDSSWLGTHEVPFSKQVLAAPDAPPVRRVAEHKLVNVFPSASGKPVLDFGQNLVGWLRIRVKGPRGQTIRFLHTEVMENGEVATRPLRTAKATDYFTLSGDAVQGWEPSFTYHGFRYVQVDGWPAETELNADSVTAIVVHSDMEQTAFFECSDPLINRLHKNIVWSMRGNFLGIPTDCPQRDERLGWTGDINAFSRTANFMYDTAGFLRGWLRDAYSEQQENSCKFSESSFLYIFAPPQTIPNVLGPSSPATSIWGDSIVGVPWQLFQSFGDKAMLQEQYPGAKDWIDRGIIRNEVGLWNRSTFQYADWLDPKAPPDSPGAATTNSYLVSDAYLIHSTEMVANMSSALSLAQNAEGYASSRAALTKAFQDAWISDSGLVANETQTGLTLPLYFKLFAKPAHYTAAIGRLVDMITQNEFKVGTGFAGTHLLGHTLSAYGAADTFYNMLRQKDVPGWLFQVIMNGTTTWERWDSMLANGSINPGEMTSFNHYAVGSVGSWIHESIGGLSPQEPGWKKFNVEIIPGGGLDEASTQFLSPYGLIATQWSVDAHKGEGCAKGTRNFQLALEVPPNTQATVKLPGNGKGKGKGKKILVVGSGVYHYQACLTT</sequence>
<evidence type="ECO:0000259" key="4">
    <source>
        <dbReference type="Pfam" id="PF05592"/>
    </source>
</evidence>
<dbReference type="STRING" id="308745.A0A0F8XA34"/>
<keyword evidence="9" id="KW-1185">Reference proteome</keyword>
<evidence type="ECO:0000259" key="5">
    <source>
        <dbReference type="Pfam" id="PF08531"/>
    </source>
</evidence>
<dbReference type="Gene3D" id="2.60.40.10">
    <property type="entry name" value="Immunoglobulins"/>
    <property type="match status" value="1"/>
</dbReference>
<dbReference type="AlphaFoldDB" id="A0A0F8XA34"/>
<dbReference type="InterPro" id="IPR008902">
    <property type="entry name" value="Rhamnosid_concanavalin"/>
</dbReference>
<organism evidence="8 9">
    <name type="scientific">Aspergillus rambellii</name>
    <dbReference type="NCBI Taxonomy" id="308745"/>
    <lineage>
        <taxon>Eukaryota</taxon>
        <taxon>Fungi</taxon>
        <taxon>Dikarya</taxon>
        <taxon>Ascomycota</taxon>
        <taxon>Pezizomycotina</taxon>
        <taxon>Eurotiomycetes</taxon>
        <taxon>Eurotiomycetidae</taxon>
        <taxon>Eurotiales</taxon>
        <taxon>Aspergillaceae</taxon>
        <taxon>Aspergillus</taxon>
        <taxon>Aspergillus subgen. Nidulantes</taxon>
    </lineage>
</organism>
<dbReference type="SUPFAM" id="SSF48208">
    <property type="entry name" value="Six-hairpin glycosidases"/>
    <property type="match status" value="1"/>
</dbReference>
<dbReference type="Pfam" id="PF17389">
    <property type="entry name" value="Bac_rhamnosid6H"/>
    <property type="match status" value="1"/>
</dbReference>
<reference evidence="8 9" key="1">
    <citation type="submission" date="2015-02" db="EMBL/GenBank/DDBJ databases">
        <title>Draft Genome Sequences of Two Closely-Related Aflatoxigenic Aspergillus Species Obtained from the Cote d'Ivoire.</title>
        <authorList>
            <person name="Moore G.G."/>
            <person name="Beltz S.B."/>
            <person name="Mack B.M."/>
        </authorList>
    </citation>
    <scope>NUCLEOTIDE SEQUENCE [LARGE SCALE GENOMIC DNA]</scope>
    <source>
        <strain evidence="8 9">SRRC1468</strain>
    </source>
</reference>
<keyword evidence="3" id="KW-0378">Hydrolase</keyword>
<dbReference type="Pfam" id="PF08531">
    <property type="entry name" value="Bac_rhamnosid_N"/>
    <property type="match status" value="1"/>
</dbReference>
<dbReference type="InterPro" id="IPR008928">
    <property type="entry name" value="6-hairpin_glycosidase_sf"/>
</dbReference>
<accession>A0A0F8XA34</accession>
<evidence type="ECO:0000256" key="2">
    <source>
        <dbReference type="ARBA" id="ARBA00012652"/>
    </source>
</evidence>
<dbReference type="InterPro" id="IPR016007">
    <property type="entry name" value="Alpha_rhamnosid"/>
</dbReference>
<feature type="non-terminal residue" evidence="8">
    <location>
        <position position="1"/>
    </location>
</feature>
<dbReference type="PIRSF" id="PIRSF010631">
    <property type="entry name" value="A-rhamnsds"/>
    <property type="match status" value="1"/>
</dbReference>
<protein>
    <recommendedName>
        <fullName evidence="2">alpha-L-rhamnosidase</fullName>
        <ecNumber evidence="2">3.2.1.40</ecNumber>
    </recommendedName>
</protein>
<comment type="caution">
    <text evidence="8">The sequence shown here is derived from an EMBL/GenBank/DDBJ whole genome shotgun (WGS) entry which is preliminary data.</text>
</comment>
<dbReference type="EMBL" id="JZBS01000399">
    <property type="protein sequence ID" value="KKK26410.1"/>
    <property type="molecule type" value="Genomic_DNA"/>
</dbReference>
<feature type="domain" description="Bacterial alpha-L-rhamnosidase N-terminal" evidence="5">
    <location>
        <begin position="152"/>
        <end position="320"/>
    </location>
</feature>
<comment type="catalytic activity">
    <reaction evidence="1">
        <text>Hydrolysis of terminal non-reducing alpha-L-rhamnose residues in alpha-L-rhamnosides.</text>
        <dbReference type="EC" id="3.2.1.40"/>
    </reaction>
</comment>
<dbReference type="Gene3D" id="2.60.120.260">
    <property type="entry name" value="Galactose-binding domain-like"/>
    <property type="match status" value="2"/>
</dbReference>
<evidence type="ECO:0000259" key="6">
    <source>
        <dbReference type="Pfam" id="PF17389"/>
    </source>
</evidence>
<feature type="domain" description="Alpha-L-rhamnosidase six-hairpin glycosidase" evidence="6">
    <location>
        <begin position="435"/>
        <end position="794"/>
    </location>
</feature>
<feature type="domain" description="Alpha-L-rhamnosidase concanavalin-like" evidence="4">
    <location>
        <begin position="333"/>
        <end position="431"/>
    </location>
</feature>
<evidence type="ECO:0000256" key="1">
    <source>
        <dbReference type="ARBA" id="ARBA00001445"/>
    </source>
</evidence>
<proteinExistence type="predicted"/>
<dbReference type="Gene3D" id="2.60.420.10">
    <property type="entry name" value="Maltose phosphorylase, domain 3"/>
    <property type="match status" value="1"/>
</dbReference>
<dbReference type="Pfam" id="PF17390">
    <property type="entry name" value="Bac_rhamnosid_C"/>
    <property type="match status" value="1"/>
</dbReference>
<dbReference type="PANTHER" id="PTHR33307:SF6">
    <property type="entry name" value="ALPHA-RHAMNOSIDASE (EUROFUNG)-RELATED"/>
    <property type="match status" value="1"/>
</dbReference>
<evidence type="ECO:0000313" key="9">
    <source>
        <dbReference type="Proteomes" id="UP000034291"/>
    </source>
</evidence>
<name>A0A0F8XA34_9EURO</name>
<dbReference type="Gene3D" id="1.50.10.10">
    <property type="match status" value="1"/>
</dbReference>
<feature type="domain" description="Alpha-L-rhamnosidase C-terminal" evidence="7">
    <location>
        <begin position="796"/>
        <end position="880"/>
    </location>
</feature>
<dbReference type="GO" id="GO:0005975">
    <property type="term" value="P:carbohydrate metabolic process"/>
    <property type="evidence" value="ECO:0007669"/>
    <property type="project" value="InterPro"/>
</dbReference>
<dbReference type="PANTHER" id="PTHR33307">
    <property type="entry name" value="ALPHA-RHAMNOSIDASE (EUROFUNG)"/>
    <property type="match status" value="1"/>
</dbReference>
<gene>
    <name evidence="8" type="ORF">ARAM_002171</name>
</gene>
<dbReference type="EC" id="3.2.1.40" evidence="2"/>
<dbReference type="OrthoDB" id="10036721at2759"/>
<evidence type="ECO:0000259" key="7">
    <source>
        <dbReference type="Pfam" id="PF17390"/>
    </source>
</evidence>
<evidence type="ECO:0000313" key="8">
    <source>
        <dbReference type="EMBL" id="KKK26410.1"/>
    </source>
</evidence>
<dbReference type="InterPro" id="IPR012341">
    <property type="entry name" value="6hp_glycosidase-like_sf"/>
</dbReference>
<evidence type="ECO:0000256" key="3">
    <source>
        <dbReference type="ARBA" id="ARBA00022801"/>
    </source>
</evidence>
<dbReference type="SUPFAM" id="SSF49785">
    <property type="entry name" value="Galactose-binding domain-like"/>
    <property type="match status" value="1"/>
</dbReference>
<dbReference type="UniPathway" id="UPA00280"/>
<dbReference type="InterPro" id="IPR013783">
    <property type="entry name" value="Ig-like_fold"/>
</dbReference>